<evidence type="ECO:0000313" key="3">
    <source>
        <dbReference type="Proteomes" id="UP000007517"/>
    </source>
</evidence>
<dbReference type="KEGG" id="bsd:BLASA_4136"/>
<protein>
    <submittedName>
        <fullName evidence="2">Uncharacterized protein</fullName>
    </submittedName>
</protein>
<keyword evidence="3" id="KW-1185">Reference proteome</keyword>
<name>H6RKZ6_BLASD</name>
<evidence type="ECO:0000313" key="2">
    <source>
        <dbReference type="EMBL" id="CCG04963.1"/>
    </source>
</evidence>
<organism evidence="2 3">
    <name type="scientific">Blastococcus saxobsidens (strain DD2)</name>
    <dbReference type="NCBI Taxonomy" id="1146883"/>
    <lineage>
        <taxon>Bacteria</taxon>
        <taxon>Bacillati</taxon>
        <taxon>Actinomycetota</taxon>
        <taxon>Actinomycetes</taxon>
        <taxon>Geodermatophilales</taxon>
        <taxon>Geodermatophilaceae</taxon>
        <taxon>Blastococcus</taxon>
    </lineage>
</organism>
<reference evidence="3" key="2">
    <citation type="submission" date="2012-02" db="EMBL/GenBank/DDBJ databases">
        <title>Complete genome sequence of Blastococcus saxobsidens strain DD2.</title>
        <authorList>
            <person name="Genoscope."/>
        </authorList>
    </citation>
    <scope>NUCLEOTIDE SEQUENCE [LARGE SCALE GENOMIC DNA]</scope>
    <source>
        <strain evidence="3">DD2</strain>
    </source>
</reference>
<dbReference type="AlphaFoldDB" id="H6RKZ6"/>
<feature type="region of interest" description="Disordered" evidence="1">
    <location>
        <begin position="1"/>
        <end position="45"/>
    </location>
</feature>
<proteinExistence type="predicted"/>
<feature type="compositionally biased region" description="Basic and acidic residues" evidence="1">
    <location>
        <begin position="24"/>
        <end position="45"/>
    </location>
</feature>
<dbReference type="EMBL" id="FO117623">
    <property type="protein sequence ID" value="CCG04963.1"/>
    <property type="molecule type" value="Genomic_DNA"/>
</dbReference>
<accession>H6RKZ6</accession>
<dbReference type="HOGENOM" id="CLU_3196743_0_0_11"/>
<evidence type="ECO:0000256" key="1">
    <source>
        <dbReference type="SAM" id="MobiDB-lite"/>
    </source>
</evidence>
<feature type="compositionally biased region" description="Basic and acidic residues" evidence="1">
    <location>
        <begin position="1"/>
        <end position="13"/>
    </location>
</feature>
<dbReference type="Proteomes" id="UP000007517">
    <property type="component" value="Chromosome"/>
</dbReference>
<reference evidence="2 3" key="1">
    <citation type="journal article" date="2012" name="J. Bacteriol.">
        <title>Genome Sequence of Blastococcus saxobsidens DD2, a Stone-Inhabiting Bacterium.</title>
        <authorList>
            <person name="Chouaia B."/>
            <person name="Crotti E."/>
            <person name="Brusetti L."/>
            <person name="Daffonchio D."/>
            <person name="Essoussi I."/>
            <person name="Nouioui I."/>
            <person name="Sbissi I."/>
            <person name="Ghodhbane-Gtari F."/>
            <person name="Gtari M."/>
            <person name="Vacherie B."/>
            <person name="Barbe V."/>
            <person name="Medigue C."/>
            <person name="Gury J."/>
            <person name="Pujic P."/>
            <person name="Normand P."/>
        </authorList>
    </citation>
    <scope>NUCLEOTIDE SEQUENCE [LARGE SCALE GENOMIC DNA]</scope>
    <source>
        <strain evidence="2 3">DD2</strain>
    </source>
</reference>
<dbReference type="STRING" id="1146883.BLASA_4136"/>
<sequence>MPAGGDRGERPGDDVGVDPVAGRQHTDVRHGRGQCDGDRHEVPDL</sequence>
<gene>
    <name evidence="2" type="ordered locus">BLASA_4136</name>
</gene>